<dbReference type="Gene3D" id="3.30.420.10">
    <property type="entry name" value="Ribonuclease H-like superfamily/Ribonuclease H"/>
    <property type="match status" value="1"/>
</dbReference>
<proteinExistence type="predicted"/>
<dbReference type="Proteomes" id="UP000035287">
    <property type="component" value="Plasmid p1"/>
</dbReference>
<dbReference type="InterPro" id="IPR009004">
    <property type="entry name" value="Transposase_Mu_C"/>
</dbReference>
<dbReference type="SUPFAM" id="SSF50610">
    <property type="entry name" value="mu transposase, C-terminal domain"/>
    <property type="match status" value="1"/>
</dbReference>
<dbReference type="RefSeq" id="WP_037485760.1">
    <property type="nucleotide sequence ID" value="NZ_CP011771.1"/>
</dbReference>
<organism evidence="2 3">
    <name type="scientific">Croceicoccus naphthovorans</name>
    <dbReference type="NCBI Taxonomy" id="1348774"/>
    <lineage>
        <taxon>Bacteria</taxon>
        <taxon>Pseudomonadati</taxon>
        <taxon>Pseudomonadota</taxon>
        <taxon>Alphaproteobacteria</taxon>
        <taxon>Sphingomonadales</taxon>
        <taxon>Erythrobacteraceae</taxon>
        <taxon>Croceicoccus</taxon>
    </lineage>
</organism>
<feature type="region of interest" description="Disordered" evidence="1">
    <location>
        <begin position="152"/>
        <end position="173"/>
    </location>
</feature>
<dbReference type="OrthoDB" id="5287589at2"/>
<dbReference type="GO" id="GO:0003676">
    <property type="term" value="F:nucleic acid binding"/>
    <property type="evidence" value="ECO:0007669"/>
    <property type="project" value="InterPro"/>
</dbReference>
<name>A0A0G3XKQ1_9SPHN</name>
<keyword evidence="2" id="KW-0614">Plasmid</keyword>
<dbReference type="PATRIC" id="fig|1348774.3.peg.3851"/>
<feature type="compositionally biased region" description="Basic and acidic residues" evidence="1">
    <location>
        <begin position="164"/>
        <end position="173"/>
    </location>
</feature>
<dbReference type="EMBL" id="CP011771">
    <property type="protein sequence ID" value="AKM12085.1"/>
    <property type="molecule type" value="Genomic_DNA"/>
</dbReference>
<dbReference type="AlphaFoldDB" id="A0A0G3XKQ1"/>
<feature type="region of interest" description="Disordered" evidence="1">
    <location>
        <begin position="504"/>
        <end position="536"/>
    </location>
</feature>
<geneLocation type="plasmid" evidence="2 3">
    <name>p1</name>
</geneLocation>
<accession>A0A0G3XKQ1</accession>
<reference evidence="2 3" key="1">
    <citation type="submission" date="2015-06" db="EMBL/GenBank/DDBJ databases">
        <authorList>
            <person name="Zeng Y."/>
            <person name="Huang Y."/>
        </authorList>
    </citation>
    <scope>NUCLEOTIDE SEQUENCE [LARGE SCALE GENOMIC DNA]</scope>
    <source>
        <strain evidence="2 3">PQ-2</strain>
        <plasmid evidence="3">Plasmid p1</plasmid>
    </source>
</reference>
<evidence type="ECO:0000313" key="2">
    <source>
        <dbReference type="EMBL" id="AKM12085.1"/>
    </source>
</evidence>
<dbReference type="Pfam" id="PF09299">
    <property type="entry name" value="Mu-transpos_C"/>
    <property type="match status" value="1"/>
</dbReference>
<feature type="compositionally biased region" description="Basic and acidic residues" evidence="1">
    <location>
        <begin position="468"/>
        <end position="478"/>
    </location>
</feature>
<protein>
    <submittedName>
        <fullName evidence="2">TniA transposition protein</fullName>
    </submittedName>
</protein>
<gene>
    <name evidence="2" type="ORF">AB433_18290</name>
</gene>
<dbReference type="InterPro" id="IPR036397">
    <property type="entry name" value="RNaseH_sf"/>
</dbReference>
<sequence length="556" mass="62016">MIERKPQSAKAISTEALATGAELYPIFRRHVPLEGLMSSQVIAEVSAASGLSARQVRRLAARFRANPVAASLAPTPRGPRIGSHRIAAPVKAAIERLTHEIFLAKPPPTAALAAREIHGLLLAEDGEFRFSPGVVPSERTLIRLIGEISEPQRARSSMGSKQRSAHEPHPGEYRSEGLLDLVQMDHTRADVILVDSKHREELARPWITLLVEVWTRSILGFYVSFGDPSIFRCGRAVANALLPKEPLLEELGVDVSYPMYGQFRRLHADHAAPHRAESFRRACLANGIDPDIRPRGPAHFGGHIERLIGTMVGRMRLLPGATGGNVTQRDGYDAGMAAAMTLAEFERWLLLQIAIYHNAPHKGLRGQCPAQAWKMAVSGHLPLVPVCLDVEHLTRQFLPVRQRTVQAYGVQILHRRYWHPVLAPRIGQQITVHHDERTLQEVYAEIDGQFVVLPVVGHYPDVSEPESETERQRLRREGSAFQADGAQAATARYIEAARREVVAARQRTASSRQERKRREREGVSHSPQAKGGIERAEVRWLPAADLPQDDWLKWRK</sequence>
<dbReference type="SUPFAM" id="SSF53098">
    <property type="entry name" value="Ribonuclease H-like"/>
    <property type="match status" value="1"/>
</dbReference>
<feature type="region of interest" description="Disordered" evidence="1">
    <location>
        <begin position="461"/>
        <end position="483"/>
    </location>
</feature>
<evidence type="ECO:0000313" key="3">
    <source>
        <dbReference type="Proteomes" id="UP000035287"/>
    </source>
</evidence>
<dbReference type="KEGG" id="cna:AB433_18290"/>
<dbReference type="InterPro" id="IPR012337">
    <property type="entry name" value="RNaseH-like_sf"/>
</dbReference>
<keyword evidence="3" id="KW-1185">Reference proteome</keyword>
<evidence type="ECO:0000256" key="1">
    <source>
        <dbReference type="SAM" id="MobiDB-lite"/>
    </source>
</evidence>
<dbReference type="InterPro" id="IPR015378">
    <property type="entry name" value="Transposase-like_Mu_C"/>
</dbReference>